<dbReference type="PANTHER" id="PTHR14136:SF17">
    <property type="entry name" value="BTB_POZ DOMAIN-CONTAINING PROTEIN KCTD9"/>
    <property type="match status" value="1"/>
</dbReference>
<dbReference type="InterPro" id="IPR001646">
    <property type="entry name" value="5peptide_repeat"/>
</dbReference>
<dbReference type="EMBL" id="JAIVFQ010000071">
    <property type="protein sequence ID" value="MCC5603219.1"/>
    <property type="molecule type" value="Genomic_DNA"/>
</dbReference>
<organism evidence="1 2">
    <name type="scientific">Nostoc favosum CHAB5714</name>
    <dbReference type="NCBI Taxonomy" id="2780399"/>
    <lineage>
        <taxon>Bacteria</taxon>
        <taxon>Bacillati</taxon>
        <taxon>Cyanobacteriota</taxon>
        <taxon>Cyanophyceae</taxon>
        <taxon>Nostocales</taxon>
        <taxon>Nostocaceae</taxon>
        <taxon>Nostoc</taxon>
        <taxon>Nostoc favosum</taxon>
    </lineage>
</organism>
<protein>
    <submittedName>
        <fullName evidence="1">Pentapeptide repeat-containing protein</fullName>
    </submittedName>
</protein>
<evidence type="ECO:0000313" key="1">
    <source>
        <dbReference type="EMBL" id="MCC5603219.1"/>
    </source>
</evidence>
<proteinExistence type="predicted"/>
<comment type="caution">
    <text evidence="1">The sequence shown here is derived from an EMBL/GenBank/DDBJ whole genome shotgun (WGS) entry which is preliminary data.</text>
</comment>
<dbReference type="Proteomes" id="UP001199525">
    <property type="component" value="Unassembled WGS sequence"/>
</dbReference>
<dbReference type="Gene3D" id="2.160.20.80">
    <property type="entry name" value="E3 ubiquitin-protein ligase SopA"/>
    <property type="match status" value="1"/>
</dbReference>
<name>A0ABS8IGC3_9NOSO</name>
<gene>
    <name evidence="1" type="ORF">LC586_29515</name>
</gene>
<dbReference type="Pfam" id="PF00805">
    <property type="entry name" value="Pentapeptide"/>
    <property type="match status" value="2"/>
</dbReference>
<evidence type="ECO:0000313" key="2">
    <source>
        <dbReference type="Proteomes" id="UP001199525"/>
    </source>
</evidence>
<accession>A0ABS8IGC3</accession>
<dbReference type="RefSeq" id="WP_229488762.1">
    <property type="nucleotide sequence ID" value="NZ_JAIVFQ010000071.1"/>
</dbReference>
<dbReference type="SUPFAM" id="SSF141571">
    <property type="entry name" value="Pentapeptide repeat-like"/>
    <property type="match status" value="1"/>
</dbReference>
<reference evidence="1 2" key="1">
    <citation type="journal article" date="2021" name="Microorganisms">
        <title>Genome Evolution of Filamentous Cyanobacterium Nostoc Species: From Facultative Symbiosis to Free Living.</title>
        <authorList>
            <person name="Huo D."/>
            <person name="Li H."/>
            <person name="Cai F."/>
            <person name="Guo X."/>
            <person name="Qiao Z."/>
            <person name="Wang W."/>
            <person name="Yu G."/>
            <person name="Li R."/>
        </authorList>
    </citation>
    <scope>NUCLEOTIDE SEQUENCE [LARGE SCALE GENOMIC DNA]</scope>
    <source>
        <strain evidence="1 2">CHAB 5714</strain>
    </source>
</reference>
<keyword evidence="2" id="KW-1185">Reference proteome</keyword>
<sequence>MPEVNSQQPINSAATLVESYAAGKRDFSKAELGNADLQGINLKGSDLSYADLSEANLSGANLRGTDLSFADLGQANLKDSDLRGALLMSANLRQADLKGTKLEKADYDRSTHFPQNFDPVKAGMQIKIIRNS</sequence>
<dbReference type="InterPro" id="IPR051082">
    <property type="entry name" value="Pentapeptide-BTB/POZ_domain"/>
</dbReference>
<dbReference type="PANTHER" id="PTHR14136">
    <property type="entry name" value="BTB_POZ DOMAIN-CONTAINING PROTEIN KCTD9"/>
    <property type="match status" value="1"/>
</dbReference>